<accession>A0A9N9DKM4</accession>
<reference evidence="2" key="1">
    <citation type="submission" date="2021-06" db="EMBL/GenBank/DDBJ databases">
        <authorList>
            <person name="Kallberg Y."/>
            <person name="Tangrot J."/>
            <person name="Rosling A."/>
        </authorList>
    </citation>
    <scope>NUCLEOTIDE SEQUENCE</scope>
    <source>
        <strain evidence="2">87-6 pot B 2015</strain>
    </source>
</reference>
<keyword evidence="1" id="KW-0472">Membrane</keyword>
<organism evidence="2 3">
    <name type="scientific">Funneliformis mosseae</name>
    <name type="common">Endomycorrhizal fungus</name>
    <name type="synonym">Glomus mosseae</name>
    <dbReference type="NCBI Taxonomy" id="27381"/>
    <lineage>
        <taxon>Eukaryota</taxon>
        <taxon>Fungi</taxon>
        <taxon>Fungi incertae sedis</taxon>
        <taxon>Mucoromycota</taxon>
        <taxon>Glomeromycotina</taxon>
        <taxon>Glomeromycetes</taxon>
        <taxon>Glomerales</taxon>
        <taxon>Glomeraceae</taxon>
        <taxon>Funneliformis</taxon>
    </lineage>
</organism>
<name>A0A9N9DKM4_FUNMO</name>
<evidence type="ECO:0000313" key="2">
    <source>
        <dbReference type="EMBL" id="CAG8644175.1"/>
    </source>
</evidence>
<evidence type="ECO:0000313" key="3">
    <source>
        <dbReference type="Proteomes" id="UP000789375"/>
    </source>
</evidence>
<comment type="caution">
    <text evidence="2">The sequence shown here is derived from an EMBL/GenBank/DDBJ whole genome shotgun (WGS) entry which is preliminary data.</text>
</comment>
<dbReference type="Proteomes" id="UP000789375">
    <property type="component" value="Unassembled WGS sequence"/>
</dbReference>
<keyword evidence="1" id="KW-1133">Transmembrane helix</keyword>
<dbReference type="AlphaFoldDB" id="A0A9N9DKM4"/>
<keyword evidence="1" id="KW-0812">Transmembrane</keyword>
<sequence>MSLASLTFMSAWSGVTTGVILLVKTSLPFPLLSRRGLTSIITRVSLLLLL</sequence>
<feature type="transmembrane region" description="Helical" evidence="1">
    <location>
        <begin position="6"/>
        <end position="27"/>
    </location>
</feature>
<keyword evidence="3" id="KW-1185">Reference proteome</keyword>
<proteinExistence type="predicted"/>
<dbReference type="EMBL" id="CAJVPP010004130">
    <property type="protein sequence ID" value="CAG8644175.1"/>
    <property type="molecule type" value="Genomic_DNA"/>
</dbReference>
<protein>
    <submittedName>
        <fullName evidence="2">15368_t:CDS:1</fullName>
    </submittedName>
</protein>
<evidence type="ECO:0000256" key="1">
    <source>
        <dbReference type="SAM" id="Phobius"/>
    </source>
</evidence>
<gene>
    <name evidence="2" type="ORF">FMOSSE_LOCUS11147</name>
</gene>